<name>U9SX33_RHIID</name>
<dbReference type="HOGENOM" id="CLU_002435_0_1_1"/>
<dbReference type="VEuPathDB" id="FungiDB:RhiirFUN_011969"/>
<evidence type="ECO:0008006" key="2">
    <source>
        <dbReference type="Google" id="ProtNLM"/>
    </source>
</evidence>
<dbReference type="InterPro" id="IPR036397">
    <property type="entry name" value="RNaseH_sf"/>
</dbReference>
<protein>
    <recommendedName>
        <fullName evidence="2">RNase H type-1 domain-containing protein</fullName>
    </recommendedName>
</protein>
<dbReference type="InterPro" id="IPR012337">
    <property type="entry name" value="RNaseH-like_sf"/>
</dbReference>
<proteinExistence type="predicted"/>
<dbReference type="EMBL" id="KI298631">
    <property type="protein sequence ID" value="ERZ98597.1"/>
    <property type="molecule type" value="Genomic_DNA"/>
</dbReference>
<evidence type="ECO:0000313" key="1">
    <source>
        <dbReference type="EMBL" id="ERZ98597.1"/>
    </source>
</evidence>
<organism evidence="1">
    <name type="scientific">Rhizophagus irregularis (strain DAOM 181602 / DAOM 197198 / MUCL 43194)</name>
    <name type="common">Arbuscular mycorrhizal fungus</name>
    <name type="synonym">Glomus intraradices</name>
    <dbReference type="NCBI Taxonomy" id="747089"/>
    <lineage>
        <taxon>Eukaryota</taxon>
        <taxon>Fungi</taxon>
        <taxon>Fungi incertae sedis</taxon>
        <taxon>Mucoromycota</taxon>
        <taxon>Glomeromycotina</taxon>
        <taxon>Glomeromycetes</taxon>
        <taxon>Glomerales</taxon>
        <taxon>Glomeraceae</taxon>
        <taxon>Rhizophagus</taxon>
    </lineage>
</organism>
<gene>
    <name evidence="1" type="ORF">GLOINDRAFT_10375</name>
</gene>
<accession>U9SX33</accession>
<dbReference type="SUPFAM" id="SSF53098">
    <property type="entry name" value="Ribonuclease H-like"/>
    <property type="match status" value="1"/>
</dbReference>
<reference evidence="1" key="1">
    <citation type="submission" date="2013-07" db="EMBL/GenBank/DDBJ databases">
        <title>The genome of an arbuscular mycorrhizal fungus provides insights into the evolution of the oldest plant symbiosis.</title>
        <authorList>
            <consortium name="DOE Joint Genome Institute"/>
            <person name="Tisserant E."/>
            <person name="Malbreil M."/>
            <person name="Kuo A."/>
            <person name="Kohler A."/>
            <person name="Symeonidi A."/>
            <person name="Balestrini R."/>
            <person name="Charron P."/>
            <person name="Duensing N."/>
            <person name="Frei-dit-Frey N."/>
            <person name="Gianinazzi-Pearson V."/>
            <person name="Gilbert B."/>
            <person name="Handa Y."/>
            <person name="Hijri M."/>
            <person name="Kaul R."/>
            <person name="Kawaguchi M."/>
            <person name="Krajinski F."/>
            <person name="Lammers P."/>
            <person name="Lapierre D."/>
            <person name="Masclaux F.G."/>
            <person name="Murat C."/>
            <person name="Morin E."/>
            <person name="Ndikumana S."/>
            <person name="Pagni M."/>
            <person name="Petitpierre D."/>
            <person name="Requena N."/>
            <person name="Rosikiewicz P."/>
            <person name="Riley R."/>
            <person name="Saito K."/>
            <person name="San Clemente H."/>
            <person name="Shapiro H."/>
            <person name="van Tuinen D."/>
            <person name="Becard G."/>
            <person name="Bonfante P."/>
            <person name="Paszkowski U."/>
            <person name="Shachar-Hill Y."/>
            <person name="Young J.P."/>
            <person name="Sanders I.R."/>
            <person name="Henrissat B."/>
            <person name="Rensing S.A."/>
            <person name="Grigoriev I.V."/>
            <person name="Corradi N."/>
            <person name="Roux C."/>
            <person name="Martin F."/>
        </authorList>
    </citation>
    <scope>NUCLEOTIDE SEQUENCE</scope>
    <source>
        <strain evidence="1">DAOM 197198</strain>
    </source>
</reference>
<dbReference type="GO" id="GO:0003676">
    <property type="term" value="F:nucleic acid binding"/>
    <property type="evidence" value="ECO:0007669"/>
    <property type="project" value="InterPro"/>
</dbReference>
<dbReference type="AlphaFoldDB" id="U9SX33"/>
<sequence>MSYWLPTTGPEFTSFRPCSDCSRHVPKYVALSAIKQHCTSEPYASSLAMVYLNPPLSDIIAPLSLDDIDDLPFVLPCSTCILYTDGFFLNSISEKSPSMSYAWLAFDDDNFILEFSLDAISSTYPSAYILKPPHSSVVVNTDCAFLISTWSQFIDKPFLPKLLRQPNHLLWLSIRHQIHNKHLSITLQKVSAHTDDMYNIQVDLLAKEALHSPQPTVTPLALLDALCIILYDSLPVDNNIHHFFKSIYEAQNLLNFSSLSRFFHIASVDTFN</sequence>
<dbReference type="Gene3D" id="3.30.420.10">
    <property type="entry name" value="Ribonuclease H-like superfamily/Ribonuclease H"/>
    <property type="match status" value="1"/>
</dbReference>